<dbReference type="PANTHER" id="PTHR33768">
    <property type="entry name" value="MIP11318P"/>
    <property type="match status" value="1"/>
</dbReference>
<name>A0A812URN1_9DINO</name>
<organism evidence="3 4">
    <name type="scientific">Symbiodinium natans</name>
    <dbReference type="NCBI Taxonomy" id="878477"/>
    <lineage>
        <taxon>Eukaryota</taxon>
        <taxon>Sar</taxon>
        <taxon>Alveolata</taxon>
        <taxon>Dinophyceae</taxon>
        <taxon>Suessiales</taxon>
        <taxon>Symbiodiniaceae</taxon>
        <taxon>Symbiodinium</taxon>
    </lineage>
</organism>
<dbReference type="EMBL" id="CAJNDS010002744">
    <property type="protein sequence ID" value="CAE7581368.1"/>
    <property type="molecule type" value="Genomic_DNA"/>
</dbReference>
<feature type="compositionally biased region" description="Basic and acidic residues" evidence="2">
    <location>
        <begin position="518"/>
        <end position="527"/>
    </location>
</feature>
<evidence type="ECO:0000313" key="4">
    <source>
        <dbReference type="Proteomes" id="UP000604046"/>
    </source>
</evidence>
<proteinExistence type="inferred from homology"/>
<evidence type="ECO:0000313" key="3">
    <source>
        <dbReference type="EMBL" id="CAE7581368.1"/>
    </source>
</evidence>
<feature type="compositionally biased region" description="Basic and acidic residues" evidence="2">
    <location>
        <begin position="239"/>
        <end position="253"/>
    </location>
</feature>
<accession>A0A812URN1</accession>
<sequence length="592" mass="66745">MTRTFLGGRQPLVAGPGALEPCAALAICREEPVLDEAEGKEDEEWYGEEEEEEEEELADLRAQMRQMEEENQSLRDELSQEQMRVKQLQKLQVEAAQASHREFEAKKREAAASRELEEAKAYVSKRHAFALNEKAELLKQIADLERKLQESSDRELALRLEVQEAIQARTSSSTQQEDFQKEADRWRKDAAEQATRVKAAEQRAQQLEQRKLEDKAKIKALADQLQNATAAGFVADANHTDEKRLQESTKSKVLEASPAATKVSSSKGHNFRGIVNKPLEPRKPAASRPWYRRLAGFCCRRASWAVEMAQACQKQAVVAKPPQKAPKGKRAPAEKAVKSAGTFQAHPEQVDTELRQRAVLALLVVFIACLAVLEAIPSSPMYPCDVLLQWVIVPSNLLETHGTYATALRLHLWFAALSLSFALLRSTCNRLVAERTELRRHEKHLQALESTRGLVDAKQPKEHTHLRNKLKTRKLQEDRAAEIQLENRILLQKMLNIDTKPSQISDAQMSTATRPRSLHGESQRREAGRIAAENQALLQRLQNTKPSIDPRAWDEEEVDRQALKFRLSQNSSAGRVMKLRMPGPQVPPASLA</sequence>
<feature type="region of interest" description="Disordered" evidence="2">
    <location>
        <begin position="34"/>
        <end position="55"/>
    </location>
</feature>
<dbReference type="PANTHER" id="PTHR33768:SF3">
    <property type="entry name" value="MIP11318P"/>
    <property type="match status" value="1"/>
</dbReference>
<keyword evidence="4" id="KW-1185">Reference proteome</keyword>
<feature type="compositionally biased region" description="Basic and acidic residues" evidence="2">
    <location>
        <begin position="178"/>
        <end position="190"/>
    </location>
</feature>
<dbReference type="InterPro" id="IPR038792">
    <property type="entry name" value="CFAP97D1/2"/>
</dbReference>
<dbReference type="Proteomes" id="UP000604046">
    <property type="component" value="Unassembled WGS sequence"/>
</dbReference>
<reference evidence="3" key="1">
    <citation type="submission" date="2021-02" db="EMBL/GenBank/DDBJ databases">
        <authorList>
            <person name="Dougan E. K."/>
            <person name="Rhodes N."/>
            <person name="Thang M."/>
            <person name="Chan C."/>
        </authorList>
    </citation>
    <scope>NUCLEOTIDE SEQUENCE</scope>
</reference>
<gene>
    <name evidence="3" type="primary">Cfap97d1</name>
    <name evidence="3" type="ORF">SNAT2548_LOCUS33166</name>
</gene>
<comment type="caution">
    <text evidence="3">The sequence shown here is derived from an EMBL/GenBank/DDBJ whole genome shotgun (WGS) entry which is preliminary data.</text>
</comment>
<dbReference type="InterPro" id="IPR029488">
    <property type="entry name" value="Hmw/CFAP97"/>
</dbReference>
<evidence type="ECO:0000256" key="1">
    <source>
        <dbReference type="ARBA" id="ARBA00008315"/>
    </source>
</evidence>
<feature type="region of interest" description="Disordered" evidence="2">
    <location>
        <begin position="239"/>
        <end position="279"/>
    </location>
</feature>
<feature type="region of interest" description="Disordered" evidence="2">
    <location>
        <begin position="569"/>
        <end position="592"/>
    </location>
</feature>
<evidence type="ECO:0000256" key="2">
    <source>
        <dbReference type="SAM" id="MobiDB-lite"/>
    </source>
</evidence>
<dbReference type="OrthoDB" id="2163395at2759"/>
<protein>
    <submittedName>
        <fullName evidence="3">Cfap97d1 protein</fullName>
    </submittedName>
</protein>
<comment type="similarity">
    <text evidence="1">Belongs to the CFAP97 family.</text>
</comment>
<feature type="region of interest" description="Disordered" evidence="2">
    <location>
        <begin position="169"/>
        <end position="190"/>
    </location>
</feature>
<dbReference type="AlphaFoldDB" id="A0A812URN1"/>
<feature type="region of interest" description="Disordered" evidence="2">
    <location>
        <begin position="506"/>
        <end position="527"/>
    </location>
</feature>
<dbReference type="Pfam" id="PF13879">
    <property type="entry name" value="Hmw_CFAP97"/>
    <property type="match status" value="1"/>
</dbReference>